<dbReference type="InterPro" id="IPR023393">
    <property type="entry name" value="START-like_dom_sf"/>
</dbReference>
<keyword evidence="3" id="KW-0812">Transmembrane</keyword>
<name>A0A9W7C250_9STRA</name>
<dbReference type="SUPFAM" id="SSF55961">
    <property type="entry name" value="Bet v1-like"/>
    <property type="match status" value="1"/>
</dbReference>
<protein>
    <submittedName>
        <fullName evidence="4">Uncharacterized protein</fullName>
    </submittedName>
</protein>
<evidence type="ECO:0000313" key="5">
    <source>
        <dbReference type="Proteomes" id="UP001165160"/>
    </source>
</evidence>
<keyword evidence="1" id="KW-0175">Coiled coil</keyword>
<evidence type="ECO:0000256" key="2">
    <source>
        <dbReference type="SAM" id="MobiDB-lite"/>
    </source>
</evidence>
<sequence>MSDIGTHQNNNAPGAISLISLRDHEEELKLERELARAERDRLLKVLEDEKLKFTNVVRELEGLRGEHALEKEAPAPTKRTTFAKNFAALNHMSITTGAAAYMVQKDAIIKTIGLNIHTTPDQLREALFSNHSGFVHQDVLEVDEECLDSTVAWSFFITPTKKCELTLRLQIVGGTSIMNGDEIRIEVFSVESSSLRPGSFRVPRMTSRNGPTSSSMSSKTIRTFRLQLKRGVIYLRPLPFGQTSFTFRAEVSLSEDEDNAINASDLFCKLTTLFYERFKQEDEIDERMKQDFIENIPNAPPKTEAEVAILYSAMDLMANLRKNAPRVPGTVNDTVEKYFYRSEDNNTAWGKTRCRIDCSASYLFASLWLLTTYEKKRAHESLAVHHVWEGIDGSRGQQFTRSLHLPGARERLFNTFLTWDEVKDAEAGSTYIVAIVPISEYSGKYNRATSHKVSGANKMQEATTRGVFIIKELTENTCEWTRAQTVDLKFSSWPVTVLDFLAKQELGWANIVQDRFRRNESEVDRERYKRLAKMIIARRGTPLTTVDAENLRRGLDLMKEDGHGWKKIDSRALEVEIWMKFSPPRRGERSVATGKATGVIDSSPEDAAAWLIDYCNTAKTRASREEGNKARIMLEDPILCAANGQLAVGATVKKYPFLFNNREFVARYVWKAEKDRVYVAAESVDINIDYGVKLRKTRGLTRVLWIIESVPSVGGPAQSRITQIQQFDLGGIIPTWIINNKLPKQLLKFQIAIDNFRQDEKVDVWQREGLLKTMKVFWELEEYSVAEESMIKRGTEFFKSVAERDDLRSTDLAVPGLSAQFAHIENDALITGCFEAVIDASIEEAAAWEYLKSSREAAKMHSSKGGVDRYIQKISNHSQYYFQTRLFKFAGLKPREWRNKVIWKKEHADIIFIIYEDTLELDEARKRDTKTVSASARCTWSFQRLAEVEGLPQTKVKVVNRTNIAGGVPTFVMNKLAVNLTKSLIYMKDKFDKSLEMDRLCRAGLVEKFLLKEVKADSEKDSKTVAILDEIFSVRRGFENSSLRFGGETDLNKVFVVRGGCKGWGTTEVVVRETLEEVVAFFWQSESRALTNVSKYEERFIVKEDGGGGGGETGEWRKLVRWRLRGFTFISNMLLHWLNEDTIVILLSPAALEGVAFEGGARETAAFRFRRISGEKRTKVEYACTIEFAAKTRSVDTRGTRALVEGKLKEIADVSIYFQRLLPLEEYTVGDGQALGLDFLWTAPTSKKRVARMKEIMVKSRGARELKARYPWFDAMLEPALEGNLHINRVVRTKLVCLSEREAKQIGMNLIPSLKSKKLAEAGVDQWKVQNRAVKELMGEQVWFESMVVVLSKGIVKAAAWGLLWRTLFGAVVSVSDLATDLVVLKQFFDEGEKMITYRNLSLASIGISICFQLMIVIYQNRKKGIMWCAKEMLIVLTGMKAPWDAYRVASGASKVKGTEFDPLLEMTISKYIELFAESIPGIIIQLSAIVEAISSGRSVSALATTSLLVSTLTAGLVSTTISYDFDTDPSKRAQKPEFYGYIPSSPARRTMIFLNMILASSILVFIKSLLLVVLGMMGALLPIYYLIADLGLYFLYKIARSDFTYWIPVEKGIMKLLISIMFRIVAKTVTDFTGCMHYRHPYELGGIYFSLNYYQPLICLVAVTIMGGGGALEGVGDEAMGLLKLWTPILGGMMCVLTVTFFLLIESSYISTFYSSLTAAQSTQKNFLESVDNEAKSKIFKYTKDYWEGIEEEVGEWVRENWKKRNDGTEGGKGNWFTEEWRRKVPERMLVGLDGDVDGGEGDSVLGRRGARYLGGRNKNKSKERSGNVRVGGEGGSPLMKIVRSTLTKFKIEKGLDAQIHPGSESGGTEGRESFGESEGEGEGGRERYFEGIKRLATKKQGGFLNM</sequence>
<evidence type="ECO:0000256" key="3">
    <source>
        <dbReference type="SAM" id="Phobius"/>
    </source>
</evidence>
<accession>A0A9W7C250</accession>
<feature type="region of interest" description="Disordered" evidence="2">
    <location>
        <begin position="1802"/>
        <end position="1838"/>
    </location>
</feature>
<keyword evidence="3" id="KW-1133">Transmembrane helix</keyword>
<gene>
    <name evidence="4" type="ORF">TrVE_jg8460</name>
</gene>
<feature type="compositionally biased region" description="Low complexity" evidence="2">
    <location>
        <begin position="1804"/>
        <end position="1818"/>
    </location>
</feature>
<keyword evidence="5" id="KW-1185">Reference proteome</keyword>
<feature type="transmembrane region" description="Helical" evidence="3">
    <location>
        <begin position="1654"/>
        <end position="1674"/>
    </location>
</feature>
<evidence type="ECO:0000313" key="4">
    <source>
        <dbReference type="EMBL" id="GMH98596.1"/>
    </source>
</evidence>
<keyword evidence="3" id="KW-0472">Membrane</keyword>
<feature type="coiled-coil region" evidence="1">
    <location>
        <begin position="18"/>
        <end position="52"/>
    </location>
</feature>
<comment type="caution">
    <text evidence="4">The sequence shown here is derived from an EMBL/GenBank/DDBJ whole genome shotgun (WGS) entry which is preliminary data.</text>
</comment>
<reference evidence="5" key="1">
    <citation type="journal article" date="2023" name="Commun. Biol.">
        <title>Genome analysis of Parmales, the sister group of diatoms, reveals the evolutionary specialization of diatoms from phago-mixotrophs to photoautotrophs.</title>
        <authorList>
            <person name="Ban H."/>
            <person name="Sato S."/>
            <person name="Yoshikawa S."/>
            <person name="Yamada K."/>
            <person name="Nakamura Y."/>
            <person name="Ichinomiya M."/>
            <person name="Sato N."/>
            <person name="Blanc-Mathieu R."/>
            <person name="Endo H."/>
            <person name="Kuwata A."/>
            <person name="Ogata H."/>
        </authorList>
    </citation>
    <scope>NUCLEOTIDE SEQUENCE [LARGE SCALE GENOMIC DNA]</scope>
    <source>
        <strain evidence="5">NIES 3699</strain>
    </source>
</reference>
<feature type="transmembrane region" description="Helical" evidence="3">
    <location>
        <begin position="1686"/>
        <end position="1706"/>
    </location>
</feature>
<feature type="transmembrane region" description="Helical" evidence="3">
    <location>
        <begin position="1553"/>
        <end position="1574"/>
    </location>
</feature>
<feature type="region of interest" description="Disordered" evidence="2">
    <location>
        <begin position="1856"/>
        <end position="1890"/>
    </location>
</feature>
<feature type="transmembrane region" description="Helical" evidence="3">
    <location>
        <begin position="1401"/>
        <end position="1419"/>
    </location>
</feature>
<dbReference type="EMBL" id="BRXX01000221">
    <property type="protein sequence ID" value="GMH98596.1"/>
    <property type="molecule type" value="Genomic_DNA"/>
</dbReference>
<organism evidence="4 5">
    <name type="scientific">Triparma verrucosa</name>
    <dbReference type="NCBI Taxonomy" id="1606542"/>
    <lineage>
        <taxon>Eukaryota</taxon>
        <taxon>Sar</taxon>
        <taxon>Stramenopiles</taxon>
        <taxon>Ochrophyta</taxon>
        <taxon>Bolidophyceae</taxon>
        <taxon>Parmales</taxon>
        <taxon>Triparmaceae</taxon>
        <taxon>Triparma</taxon>
    </lineage>
</organism>
<dbReference type="Gene3D" id="3.30.530.20">
    <property type="match status" value="2"/>
</dbReference>
<evidence type="ECO:0000256" key="1">
    <source>
        <dbReference type="SAM" id="Coils"/>
    </source>
</evidence>
<proteinExistence type="predicted"/>
<dbReference type="Proteomes" id="UP001165160">
    <property type="component" value="Unassembled WGS sequence"/>
</dbReference>